<evidence type="ECO:0000256" key="1">
    <source>
        <dbReference type="SAM" id="MobiDB-lite"/>
    </source>
</evidence>
<comment type="caution">
    <text evidence="2">The sequence shown here is derived from an EMBL/GenBank/DDBJ whole genome shotgun (WGS) entry which is preliminary data.</text>
</comment>
<name>A0ABP4NEA6_9ACTN</name>
<evidence type="ECO:0000313" key="3">
    <source>
        <dbReference type="Proteomes" id="UP001500363"/>
    </source>
</evidence>
<feature type="region of interest" description="Disordered" evidence="1">
    <location>
        <begin position="123"/>
        <end position="143"/>
    </location>
</feature>
<keyword evidence="3" id="KW-1185">Reference proteome</keyword>
<evidence type="ECO:0000313" key="2">
    <source>
        <dbReference type="EMBL" id="GAA1559245.1"/>
    </source>
</evidence>
<protein>
    <recommendedName>
        <fullName evidence="4">Collagen triple helix repeat protein</fullName>
    </recommendedName>
</protein>
<gene>
    <name evidence="2" type="ORF">GCM10009741_75330</name>
</gene>
<organism evidence="2 3">
    <name type="scientific">Kribbella lupini</name>
    <dbReference type="NCBI Taxonomy" id="291602"/>
    <lineage>
        <taxon>Bacteria</taxon>
        <taxon>Bacillati</taxon>
        <taxon>Actinomycetota</taxon>
        <taxon>Actinomycetes</taxon>
        <taxon>Propionibacteriales</taxon>
        <taxon>Kribbellaceae</taxon>
        <taxon>Kribbella</taxon>
    </lineage>
</organism>
<dbReference type="EMBL" id="BAAANC010000005">
    <property type="protein sequence ID" value="GAA1559245.1"/>
    <property type="molecule type" value="Genomic_DNA"/>
</dbReference>
<evidence type="ECO:0008006" key="4">
    <source>
        <dbReference type="Google" id="ProtNLM"/>
    </source>
</evidence>
<accession>A0ABP4NEA6</accession>
<proteinExistence type="predicted"/>
<dbReference type="Proteomes" id="UP001500363">
    <property type="component" value="Unassembled WGS sequence"/>
</dbReference>
<sequence length="241" mass="23764">MVYSSGCPGTKAGGFAEGNIVRISKKAVAVAVAVMAAVGGGIAVASSASAADPVSAAGSVPNTEGSVSGWNIKNGTIFGADIDPNVVKWFTGTYNNTVTTDSVKDGALTEKDLSEAVKTKLNAVGGPAGPAGPEGPAGTKGDTGADGVSGLAVTASMKVVPTGFSEIKLDCAEGKKAISGGLKWDSGAKSEAKHVVLNGSYPSDLAETAGVSTATSWTIAITNNAPNEITVQPFLTCAATN</sequence>
<reference evidence="3" key="1">
    <citation type="journal article" date="2019" name="Int. J. Syst. Evol. Microbiol.">
        <title>The Global Catalogue of Microorganisms (GCM) 10K type strain sequencing project: providing services to taxonomists for standard genome sequencing and annotation.</title>
        <authorList>
            <consortium name="The Broad Institute Genomics Platform"/>
            <consortium name="The Broad Institute Genome Sequencing Center for Infectious Disease"/>
            <person name="Wu L."/>
            <person name="Ma J."/>
        </authorList>
    </citation>
    <scope>NUCLEOTIDE SEQUENCE [LARGE SCALE GENOMIC DNA]</scope>
    <source>
        <strain evidence="3">JCM 14303</strain>
    </source>
</reference>